<dbReference type="InterPro" id="IPR004685">
    <property type="entry name" value="Brnchd-chn_aa_trnsp_Livcs"/>
</dbReference>
<feature type="transmembrane region" description="Helical" evidence="9">
    <location>
        <begin position="144"/>
        <end position="164"/>
    </location>
</feature>
<keyword evidence="8 9" id="KW-0472">Membrane</keyword>
<dbReference type="PANTHER" id="PTHR30588">
    <property type="entry name" value="BRANCHED-CHAIN AMINO ACID TRANSPORT SYSTEM 2 CARRIER PROTEIN"/>
    <property type="match status" value="1"/>
</dbReference>
<dbReference type="Pfam" id="PF05525">
    <property type="entry name" value="Branch_AA_trans"/>
    <property type="match status" value="1"/>
</dbReference>
<dbReference type="OrthoDB" id="9783920at2"/>
<dbReference type="AlphaFoldDB" id="A0A4Q7DKT6"/>
<keyword evidence="7 9" id="KW-1133">Transmembrane helix</keyword>
<dbReference type="GO" id="GO:0015818">
    <property type="term" value="P:isoleucine transport"/>
    <property type="evidence" value="ECO:0007669"/>
    <property type="project" value="TreeGrafter"/>
</dbReference>
<feature type="transmembrane region" description="Helical" evidence="9">
    <location>
        <begin position="38"/>
        <end position="61"/>
    </location>
</feature>
<feature type="transmembrane region" description="Helical" evidence="9">
    <location>
        <begin position="225"/>
        <end position="254"/>
    </location>
</feature>
<accession>A0A4Q7DKT6</accession>
<proteinExistence type="inferred from homology"/>
<evidence type="ECO:0000256" key="1">
    <source>
        <dbReference type="ARBA" id="ARBA00004651"/>
    </source>
</evidence>
<keyword evidence="3 9" id="KW-0813">Transport</keyword>
<evidence type="ECO:0000256" key="8">
    <source>
        <dbReference type="ARBA" id="ARBA00023136"/>
    </source>
</evidence>
<evidence type="ECO:0000313" key="11">
    <source>
        <dbReference type="Proteomes" id="UP000293550"/>
    </source>
</evidence>
<dbReference type="GO" id="GO:0015190">
    <property type="term" value="F:L-leucine transmembrane transporter activity"/>
    <property type="evidence" value="ECO:0007669"/>
    <property type="project" value="TreeGrafter"/>
</dbReference>
<protein>
    <recommendedName>
        <fullName evidence="9">Branched-chain amino acid transport system carrier protein</fullName>
    </recommendedName>
</protein>
<evidence type="ECO:0000256" key="6">
    <source>
        <dbReference type="ARBA" id="ARBA00022970"/>
    </source>
</evidence>
<dbReference type="GO" id="GO:0005886">
    <property type="term" value="C:plasma membrane"/>
    <property type="evidence" value="ECO:0007669"/>
    <property type="project" value="UniProtKB-SubCell"/>
</dbReference>
<comment type="caution">
    <text evidence="10">The sequence shown here is derived from an EMBL/GenBank/DDBJ whole genome shotgun (WGS) entry which is preliminary data.</text>
</comment>
<comment type="caution">
    <text evidence="9">Lacks conserved residue(s) required for the propagation of feature annotation.</text>
</comment>
<dbReference type="GO" id="GO:0015820">
    <property type="term" value="P:L-leucine transport"/>
    <property type="evidence" value="ECO:0007669"/>
    <property type="project" value="TreeGrafter"/>
</dbReference>
<feature type="transmembrane region" description="Helical" evidence="9">
    <location>
        <begin position="7"/>
        <end position="32"/>
    </location>
</feature>
<feature type="transmembrane region" description="Helical" evidence="9">
    <location>
        <begin position="184"/>
        <end position="205"/>
    </location>
</feature>
<evidence type="ECO:0000256" key="4">
    <source>
        <dbReference type="ARBA" id="ARBA00022475"/>
    </source>
</evidence>
<dbReference type="EMBL" id="SCFB01000002">
    <property type="protein sequence ID" value="RZI46835.1"/>
    <property type="molecule type" value="Genomic_DNA"/>
</dbReference>
<evidence type="ECO:0000256" key="9">
    <source>
        <dbReference type="RuleBase" id="RU362122"/>
    </source>
</evidence>
<gene>
    <name evidence="10" type="ORF">EQU50_01010</name>
</gene>
<dbReference type="GO" id="GO:0015188">
    <property type="term" value="F:L-isoleucine transmembrane transporter activity"/>
    <property type="evidence" value="ECO:0007669"/>
    <property type="project" value="TreeGrafter"/>
</dbReference>
<keyword evidence="5 9" id="KW-0812">Transmembrane</keyword>
<comment type="similarity">
    <text evidence="2 9">Belongs to the branched chain amino acid transporter family.</text>
</comment>
<feature type="transmembrane region" description="Helical" evidence="9">
    <location>
        <begin position="315"/>
        <end position="333"/>
    </location>
</feature>
<organism evidence="10 11">
    <name type="scientific">Candidatus Finniella inopinata</name>
    <dbReference type="NCBI Taxonomy" id="1696036"/>
    <lineage>
        <taxon>Bacteria</taxon>
        <taxon>Pseudomonadati</taxon>
        <taxon>Pseudomonadota</taxon>
        <taxon>Alphaproteobacteria</taxon>
        <taxon>Holosporales</taxon>
        <taxon>Candidatus Paracaedibacteraceae</taxon>
        <taxon>Candidatus Finniella</taxon>
    </lineage>
</organism>
<name>A0A4Q7DKT6_9PROT</name>
<keyword evidence="6 9" id="KW-0029">Amino-acid transport</keyword>
<comment type="subcellular location">
    <subcellularLocation>
        <location evidence="9">Cell inner membrane</location>
        <topology evidence="9">Multi-pass membrane protein</topology>
    </subcellularLocation>
    <subcellularLocation>
        <location evidence="1">Cell membrane</location>
        <topology evidence="1">Multi-pass membrane protein</topology>
    </subcellularLocation>
</comment>
<evidence type="ECO:0000313" key="10">
    <source>
        <dbReference type="EMBL" id="RZI46835.1"/>
    </source>
</evidence>
<feature type="transmembrane region" description="Helical" evidence="9">
    <location>
        <begin position="114"/>
        <end position="132"/>
    </location>
</feature>
<dbReference type="PANTHER" id="PTHR30588:SF0">
    <property type="entry name" value="BRANCHED-CHAIN AMINO ACID PERMEASE BRNQ"/>
    <property type="match status" value="1"/>
</dbReference>
<evidence type="ECO:0000256" key="3">
    <source>
        <dbReference type="ARBA" id="ARBA00022448"/>
    </source>
</evidence>
<keyword evidence="11" id="KW-1185">Reference proteome</keyword>
<evidence type="ECO:0000256" key="7">
    <source>
        <dbReference type="ARBA" id="ARBA00022989"/>
    </source>
</evidence>
<feature type="transmembrane region" description="Helical" evidence="9">
    <location>
        <begin position="339"/>
        <end position="357"/>
    </location>
</feature>
<feature type="transmembrane region" description="Helical" evidence="9">
    <location>
        <begin position="73"/>
        <end position="94"/>
    </location>
</feature>
<evidence type="ECO:0000256" key="5">
    <source>
        <dbReference type="ARBA" id="ARBA00022692"/>
    </source>
</evidence>
<dbReference type="Gene3D" id="1.20.1740.10">
    <property type="entry name" value="Amino acid/polyamine transporter I"/>
    <property type="match status" value="1"/>
</dbReference>
<reference evidence="10 11" key="1">
    <citation type="submission" date="2018-10" db="EMBL/GenBank/DDBJ databases">
        <title>An updated phylogeny of the Alphaproteobacteria reveals that the parasitic Rickettsiales and Holosporales have independent origins.</title>
        <authorList>
            <person name="Munoz-Gomez S.A."/>
            <person name="Hess S."/>
            <person name="Burger G."/>
            <person name="Lang B.F."/>
            <person name="Susko E."/>
            <person name="Slamovits C.H."/>
            <person name="Roger A.J."/>
        </authorList>
    </citation>
    <scope>NUCLEOTIDE SEQUENCE [LARGE SCALE GENOMIC DNA]</scope>
    <source>
        <strain evidence="10">HOLO01</strain>
    </source>
</reference>
<sequence>MSAYKIVLTAGFAMFSMFFGSGNLVFPLLIGFQSLSHHSYAILGLLVTAVCVPFLGLLGIIQFQGNRDSYFSSLGKFTAFALVLLMLTLMGPFGVMPRCITVAFGGLAVLTPGMPFWVFSLGFCLLLAALIWQRNKIVSIIGLFLTPFKLGSIILLIIFGLWYGPDVMPATQTSTHAFWLGISQGYQTMDLIAAFFFATTIYEYLQLRLKEAGQLNPSVPQLFRWGLSASLVGAFLLSVVYVGFTLLGAKYAVYLDNIPPESMLVEIAKHALGAYAMPVVAFTLAISCLATATVLATLVVDFLQQDISRNRLSRPQSIAITLALTFGMSLLGFKTICQFLGTILEWIYPLLVVYAVIQIARKSFRAGLVVS</sequence>
<dbReference type="Proteomes" id="UP000293550">
    <property type="component" value="Unassembled WGS sequence"/>
</dbReference>
<comment type="function">
    <text evidence="9">Component of the transport system for branched-chain amino acids.</text>
</comment>
<evidence type="ECO:0000256" key="2">
    <source>
        <dbReference type="ARBA" id="ARBA00008540"/>
    </source>
</evidence>
<keyword evidence="4" id="KW-1003">Cell membrane</keyword>
<dbReference type="GO" id="GO:0005304">
    <property type="term" value="F:L-valine transmembrane transporter activity"/>
    <property type="evidence" value="ECO:0007669"/>
    <property type="project" value="TreeGrafter"/>
</dbReference>
<feature type="transmembrane region" description="Helical" evidence="9">
    <location>
        <begin position="274"/>
        <end position="303"/>
    </location>
</feature>
<dbReference type="RefSeq" id="WP_130153307.1">
    <property type="nucleotide sequence ID" value="NZ_SCFB01000002.1"/>
</dbReference>